<sequence length="118" mass="13267">MPTDDINEDELNESNDDSESDSDDSESDSDDESIITSVATSDHWTNFRNELAQAMFNDWRARGFGWDAEKKLLQVDKAVYDEWVKQRHLLAVNGSISKIGSGTNVHVMSDSWNPSGKI</sequence>
<dbReference type="Gramene" id="AUR62032720-RA">
    <property type="protein sequence ID" value="AUR62032720-RA:cds"/>
    <property type="gene ID" value="AUR62032720"/>
</dbReference>
<feature type="region of interest" description="Disordered" evidence="1">
    <location>
        <begin position="1"/>
        <end position="33"/>
    </location>
</feature>
<evidence type="ECO:0000313" key="3">
    <source>
        <dbReference type="Proteomes" id="UP000596660"/>
    </source>
</evidence>
<evidence type="ECO:0000313" key="2">
    <source>
        <dbReference type="EnsemblPlants" id="AUR62032720-RA:cds"/>
    </source>
</evidence>
<name>A0A803MN69_CHEQI</name>
<protein>
    <recommendedName>
        <fullName evidence="4">Myb/SANT-like domain-containing protein</fullName>
    </recommendedName>
</protein>
<keyword evidence="3" id="KW-1185">Reference proteome</keyword>
<reference evidence="2" key="1">
    <citation type="journal article" date="2017" name="Nature">
        <title>The genome of Chenopodium quinoa.</title>
        <authorList>
            <person name="Jarvis D.E."/>
            <person name="Ho Y.S."/>
            <person name="Lightfoot D.J."/>
            <person name="Schmoeckel S.M."/>
            <person name="Li B."/>
            <person name="Borm T.J.A."/>
            <person name="Ohyanagi H."/>
            <person name="Mineta K."/>
            <person name="Michell C.T."/>
            <person name="Saber N."/>
            <person name="Kharbatia N.M."/>
            <person name="Rupper R.R."/>
            <person name="Sharp A.R."/>
            <person name="Dally N."/>
            <person name="Boughton B.A."/>
            <person name="Woo Y.H."/>
            <person name="Gao G."/>
            <person name="Schijlen E.G.W.M."/>
            <person name="Guo X."/>
            <person name="Momin A.A."/>
            <person name="Negrao S."/>
            <person name="Al-Babili S."/>
            <person name="Gehring C."/>
            <person name="Roessner U."/>
            <person name="Jung C."/>
            <person name="Murphy K."/>
            <person name="Arold S.T."/>
            <person name="Gojobori T."/>
            <person name="van der Linden C.G."/>
            <person name="van Loo E.N."/>
            <person name="Jellen E.N."/>
            <person name="Maughan P.J."/>
            <person name="Tester M."/>
        </authorList>
    </citation>
    <scope>NUCLEOTIDE SEQUENCE [LARGE SCALE GENOMIC DNA]</scope>
    <source>
        <strain evidence="2">cv. PI 614886</strain>
    </source>
</reference>
<dbReference type="Proteomes" id="UP000596660">
    <property type="component" value="Unplaced"/>
</dbReference>
<dbReference type="EnsemblPlants" id="AUR62032720-RA">
    <property type="protein sequence ID" value="AUR62032720-RA:cds"/>
    <property type="gene ID" value="AUR62032720"/>
</dbReference>
<evidence type="ECO:0008006" key="4">
    <source>
        <dbReference type="Google" id="ProtNLM"/>
    </source>
</evidence>
<evidence type="ECO:0000256" key="1">
    <source>
        <dbReference type="SAM" id="MobiDB-lite"/>
    </source>
</evidence>
<dbReference type="AlphaFoldDB" id="A0A803MN69"/>
<accession>A0A803MN69</accession>
<reference evidence="2" key="2">
    <citation type="submission" date="2021-03" db="UniProtKB">
        <authorList>
            <consortium name="EnsemblPlants"/>
        </authorList>
    </citation>
    <scope>IDENTIFICATION</scope>
</reference>
<proteinExistence type="predicted"/>
<organism evidence="2 3">
    <name type="scientific">Chenopodium quinoa</name>
    <name type="common">Quinoa</name>
    <dbReference type="NCBI Taxonomy" id="63459"/>
    <lineage>
        <taxon>Eukaryota</taxon>
        <taxon>Viridiplantae</taxon>
        <taxon>Streptophyta</taxon>
        <taxon>Embryophyta</taxon>
        <taxon>Tracheophyta</taxon>
        <taxon>Spermatophyta</taxon>
        <taxon>Magnoliopsida</taxon>
        <taxon>eudicotyledons</taxon>
        <taxon>Gunneridae</taxon>
        <taxon>Pentapetalae</taxon>
        <taxon>Caryophyllales</taxon>
        <taxon>Chenopodiaceae</taxon>
        <taxon>Chenopodioideae</taxon>
        <taxon>Atripliceae</taxon>
        <taxon>Chenopodium</taxon>
    </lineage>
</organism>